<feature type="transmembrane region" description="Helical" evidence="10">
    <location>
        <begin position="170"/>
        <end position="189"/>
    </location>
</feature>
<feature type="transmembrane region" description="Helical" evidence="10">
    <location>
        <begin position="357"/>
        <end position="378"/>
    </location>
</feature>
<keyword evidence="6 10" id="KW-0812">Transmembrane</keyword>
<evidence type="ECO:0000256" key="6">
    <source>
        <dbReference type="ARBA" id="ARBA00022692"/>
    </source>
</evidence>
<proteinExistence type="inferred from homology"/>
<dbReference type="CDD" id="cd13143">
    <property type="entry name" value="MATE_MepA_like"/>
    <property type="match status" value="1"/>
</dbReference>
<dbReference type="InterPro" id="IPR002528">
    <property type="entry name" value="MATE_fam"/>
</dbReference>
<reference evidence="12" key="1">
    <citation type="journal article" date="2019" name="Int. J. Syst. Evol. Microbiol.">
        <title>The Global Catalogue of Microorganisms (GCM) 10K type strain sequencing project: providing services to taxonomists for standard genome sequencing and annotation.</title>
        <authorList>
            <consortium name="The Broad Institute Genomics Platform"/>
            <consortium name="The Broad Institute Genome Sequencing Center for Infectious Disease"/>
            <person name="Wu L."/>
            <person name="Ma J."/>
        </authorList>
    </citation>
    <scope>NUCLEOTIDE SEQUENCE [LARGE SCALE GENOMIC DNA]</scope>
    <source>
        <strain evidence="12">JCM 17250</strain>
    </source>
</reference>
<name>A0ABP7V789_9BACI</name>
<dbReference type="InterPro" id="IPR051327">
    <property type="entry name" value="MATE_MepA_subfamily"/>
</dbReference>
<feature type="transmembrane region" description="Helical" evidence="10">
    <location>
        <begin position="314"/>
        <end position="337"/>
    </location>
</feature>
<feature type="transmembrane region" description="Helical" evidence="10">
    <location>
        <begin position="272"/>
        <end position="293"/>
    </location>
</feature>
<keyword evidence="4" id="KW-0813">Transport</keyword>
<dbReference type="EMBL" id="BAABDL010000024">
    <property type="protein sequence ID" value="GAA4061087.1"/>
    <property type="molecule type" value="Genomic_DNA"/>
</dbReference>
<dbReference type="Pfam" id="PF01554">
    <property type="entry name" value="MatE"/>
    <property type="match status" value="2"/>
</dbReference>
<feature type="transmembrane region" description="Helical" evidence="10">
    <location>
        <begin position="137"/>
        <end position="158"/>
    </location>
</feature>
<evidence type="ECO:0000313" key="11">
    <source>
        <dbReference type="EMBL" id="GAA4061087.1"/>
    </source>
</evidence>
<protein>
    <recommendedName>
        <fullName evidence="3">Multidrug export protein MepA</fullName>
    </recommendedName>
</protein>
<feature type="transmembrane region" description="Helical" evidence="10">
    <location>
        <begin position="195"/>
        <end position="216"/>
    </location>
</feature>
<dbReference type="PIRSF" id="PIRSF006603">
    <property type="entry name" value="DinF"/>
    <property type="match status" value="1"/>
</dbReference>
<comment type="caution">
    <text evidence="11">The sequence shown here is derived from an EMBL/GenBank/DDBJ whole genome shotgun (WGS) entry which is preliminary data.</text>
</comment>
<dbReference type="PRINTS" id="PR00173">
    <property type="entry name" value="EDTRNSPORT"/>
</dbReference>
<feature type="transmembrane region" description="Helical" evidence="10">
    <location>
        <begin position="21"/>
        <end position="43"/>
    </location>
</feature>
<dbReference type="InterPro" id="IPR045070">
    <property type="entry name" value="MATE_MepA-like"/>
</dbReference>
<evidence type="ECO:0000313" key="12">
    <source>
        <dbReference type="Proteomes" id="UP001501734"/>
    </source>
</evidence>
<organism evidence="11 12">
    <name type="scientific">Amphibacillus indicireducens</name>
    <dbReference type="NCBI Taxonomy" id="1076330"/>
    <lineage>
        <taxon>Bacteria</taxon>
        <taxon>Bacillati</taxon>
        <taxon>Bacillota</taxon>
        <taxon>Bacilli</taxon>
        <taxon>Bacillales</taxon>
        <taxon>Bacillaceae</taxon>
        <taxon>Amphibacillus</taxon>
    </lineage>
</organism>
<keyword evidence="12" id="KW-1185">Reference proteome</keyword>
<gene>
    <name evidence="11" type="ORF">GCM10022410_05170</name>
</gene>
<accession>A0ABP7V789</accession>
<feature type="transmembrane region" description="Helical" evidence="10">
    <location>
        <begin position="425"/>
        <end position="443"/>
    </location>
</feature>
<keyword evidence="5" id="KW-1003">Cell membrane</keyword>
<evidence type="ECO:0000256" key="3">
    <source>
        <dbReference type="ARBA" id="ARBA00022106"/>
    </source>
</evidence>
<comment type="subcellular location">
    <subcellularLocation>
        <location evidence="1">Cell membrane</location>
        <topology evidence="1">Multi-pass membrane protein</topology>
    </subcellularLocation>
</comment>
<dbReference type="PANTHER" id="PTHR43823">
    <property type="entry name" value="SPORULATION PROTEIN YKVU"/>
    <property type="match status" value="1"/>
</dbReference>
<comment type="similarity">
    <text evidence="2">Belongs to the multi antimicrobial extrusion (MATE) (TC 2.A.66.1) family. MepA subfamily.</text>
</comment>
<keyword evidence="8 10" id="KW-0472">Membrane</keyword>
<evidence type="ECO:0000256" key="10">
    <source>
        <dbReference type="SAM" id="Phobius"/>
    </source>
</evidence>
<feature type="transmembrane region" description="Helical" evidence="10">
    <location>
        <begin position="49"/>
        <end position="73"/>
    </location>
</feature>
<evidence type="ECO:0000256" key="9">
    <source>
        <dbReference type="ARBA" id="ARBA00023251"/>
    </source>
</evidence>
<feature type="transmembrane region" description="Helical" evidence="10">
    <location>
        <begin position="385"/>
        <end position="405"/>
    </location>
</feature>
<evidence type="ECO:0000256" key="7">
    <source>
        <dbReference type="ARBA" id="ARBA00022989"/>
    </source>
</evidence>
<feature type="transmembrane region" description="Helical" evidence="10">
    <location>
        <begin position="237"/>
        <end position="260"/>
    </location>
</feature>
<evidence type="ECO:0000256" key="2">
    <source>
        <dbReference type="ARBA" id="ARBA00008417"/>
    </source>
</evidence>
<evidence type="ECO:0000256" key="1">
    <source>
        <dbReference type="ARBA" id="ARBA00004651"/>
    </source>
</evidence>
<feature type="transmembrane region" description="Helical" evidence="10">
    <location>
        <begin position="94"/>
        <end position="117"/>
    </location>
</feature>
<dbReference type="NCBIfam" id="TIGR00797">
    <property type="entry name" value="matE"/>
    <property type="match status" value="1"/>
</dbReference>
<evidence type="ECO:0000256" key="4">
    <source>
        <dbReference type="ARBA" id="ARBA00022448"/>
    </source>
</evidence>
<dbReference type="RefSeq" id="WP_344910038.1">
    <property type="nucleotide sequence ID" value="NZ_BAABDL010000024.1"/>
</dbReference>
<evidence type="ECO:0000256" key="5">
    <source>
        <dbReference type="ARBA" id="ARBA00022475"/>
    </source>
</evidence>
<sequence>MQYDRALFETMPIPKAVAKNSIPAIMSMLLVFVYNVADTFFIGQTGDELQVAAVTLSMPVFTLFIGAGVLLGVGGTSVISRSLGQGREAYAKKVSAFVFYASITLGLLLMVSFWIFMPTVLNIIGVSSDTIDFTRSYLNYLVVGAPFVIMSQTFSNIIRAEGKSSLAMRGMMIGSITNIILDPIFILTLDMGVTGAAIATVIGNLFSALYFISYLVSGRSILSIRLKDFKMTDGIMFGVLSIGIPASLNNLMLSVANIFMNNFLSSYGDVQLAAMGVAIRANMILIFVQIGLGQGVQPLVGYNYGAKNFKRLKGIIKFSTATAIVIGSILTLIYWVLADTIVQSFINNEQVITYGTQMLRALIISGPIVGVMFIFINVLQGFGKVVPSLILSISRHGLVFIPLIYLLNKFAGLNGIIYTQPATDILTSILSVGIYVVVIRGVIGEHSTIRQRGNL</sequence>
<keyword evidence="7 10" id="KW-1133">Transmembrane helix</keyword>
<dbReference type="Proteomes" id="UP001501734">
    <property type="component" value="Unassembled WGS sequence"/>
</dbReference>
<keyword evidence="9" id="KW-0046">Antibiotic resistance</keyword>
<dbReference type="PANTHER" id="PTHR43823:SF3">
    <property type="entry name" value="MULTIDRUG EXPORT PROTEIN MEPA"/>
    <property type="match status" value="1"/>
</dbReference>
<evidence type="ECO:0000256" key="8">
    <source>
        <dbReference type="ARBA" id="ARBA00023136"/>
    </source>
</evidence>
<dbReference type="InterPro" id="IPR048279">
    <property type="entry name" value="MdtK-like"/>
</dbReference>